<dbReference type="SUPFAM" id="SSF57756">
    <property type="entry name" value="Retrovirus zinc finger-like domains"/>
    <property type="match status" value="1"/>
</dbReference>
<gene>
    <name evidence="4" type="ORF">Ahy_A04g019368</name>
</gene>
<feature type="region of interest" description="Disordered" evidence="2">
    <location>
        <begin position="82"/>
        <end position="160"/>
    </location>
</feature>
<dbReference type="Proteomes" id="UP000289738">
    <property type="component" value="Chromosome A04"/>
</dbReference>
<dbReference type="GO" id="GO:0003676">
    <property type="term" value="F:nucleic acid binding"/>
    <property type="evidence" value="ECO:0007669"/>
    <property type="project" value="InterPro"/>
</dbReference>
<dbReference type="EMBL" id="SDMP01000004">
    <property type="protein sequence ID" value="RYR62044.1"/>
    <property type="molecule type" value="Genomic_DNA"/>
</dbReference>
<dbReference type="InterPro" id="IPR001878">
    <property type="entry name" value="Znf_CCHC"/>
</dbReference>
<evidence type="ECO:0000256" key="2">
    <source>
        <dbReference type="SAM" id="MobiDB-lite"/>
    </source>
</evidence>
<accession>A0A445DFU7</accession>
<evidence type="ECO:0000313" key="5">
    <source>
        <dbReference type="Proteomes" id="UP000289738"/>
    </source>
</evidence>
<reference evidence="4 5" key="1">
    <citation type="submission" date="2019-01" db="EMBL/GenBank/DDBJ databases">
        <title>Sequencing of cultivated peanut Arachis hypogaea provides insights into genome evolution and oil improvement.</title>
        <authorList>
            <person name="Chen X."/>
        </authorList>
    </citation>
    <scope>NUCLEOTIDE SEQUENCE [LARGE SCALE GENOMIC DNA]</scope>
    <source>
        <strain evidence="5">cv. Fuhuasheng</strain>
        <tissue evidence="4">Leaves</tissue>
    </source>
</reference>
<keyword evidence="1" id="KW-0479">Metal-binding</keyword>
<dbReference type="SMART" id="SM00343">
    <property type="entry name" value="ZnF_C2HC"/>
    <property type="match status" value="1"/>
</dbReference>
<sequence>MMRFGNDYMWPKWSIWQVEDGNSLSCRDAGVGKVERHSHSYCFPHILLWLQGGKAYSFDVETHSPSFMILLEMRKLETNLTNIGQAKGESSRGTGVTRNNRQEYFTEKKEKKIRITTRSQNFNRGRSVTSRSQSQNNDRRNDNRPDLNSEGQTSTQSDDLRCSRCKKYHPNRPCRAGLGVCYKCGKPEHLSRNCPHKKRWDVAKFDSQT</sequence>
<feature type="compositionally biased region" description="Polar residues" evidence="2">
    <location>
        <begin position="119"/>
        <end position="129"/>
    </location>
</feature>
<comment type="caution">
    <text evidence="4">The sequence shown here is derived from an EMBL/GenBank/DDBJ whole genome shotgun (WGS) entry which is preliminary data.</text>
</comment>
<name>A0A445DFU7_ARAHY</name>
<feature type="compositionally biased region" description="Basic and acidic residues" evidence="2">
    <location>
        <begin position="137"/>
        <end position="147"/>
    </location>
</feature>
<feature type="domain" description="CCHC-type" evidence="3">
    <location>
        <begin position="181"/>
        <end position="195"/>
    </location>
</feature>
<organism evidence="4 5">
    <name type="scientific">Arachis hypogaea</name>
    <name type="common">Peanut</name>
    <dbReference type="NCBI Taxonomy" id="3818"/>
    <lineage>
        <taxon>Eukaryota</taxon>
        <taxon>Viridiplantae</taxon>
        <taxon>Streptophyta</taxon>
        <taxon>Embryophyta</taxon>
        <taxon>Tracheophyta</taxon>
        <taxon>Spermatophyta</taxon>
        <taxon>Magnoliopsida</taxon>
        <taxon>eudicotyledons</taxon>
        <taxon>Gunneridae</taxon>
        <taxon>Pentapetalae</taxon>
        <taxon>rosids</taxon>
        <taxon>fabids</taxon>
        <taxon>Fabales</taxon>
        <taxon>Fabaceae</taxon>
        <taxon>Papilionoideae</taxon>
        <taxon>50 kb inversion clade</taxon>
        <taxon>dalbergioids sensu lato</taxon>
        <taxon>Dalbergieae</taxon>
        <taxon>Pterocarpus clade</taxon>
        <taxon>Arachis</taxon>
    </lineage>
</organism>
<dbReference type="Gene3D" id="4.10.60.10">
    <property type="entry name" value="Zinc finger, CCHC-type"/>
    <property type="match status" value="1"/>
</dbReference>
<proteinExistence type="predicted"/>
<evidence type="ECO:0000256" key="1">
    <source>
        <dbReference type="PROSITE-ProRule" id="PRU00047"/>
    </source>
</evidence>
<dbReference type="GO" id="GO:0008270">
    <property type="term" value="F:zinc ion binding"/>
    <property type="evidence" value="ECO:0007669"/>
    <property type="project" value="UniProtKB-KW"/>
</dbReference>
<dbReference type="Pfam" id="PF00098">
    <property type="entry name" value="zf-CCHC"/>
    <property type="match status" value="1"/>
</dbReference>
<keyword evidence="1" id="KW-0863">Zinc-finger</keyword>
<feature type="compositionally biased region" description="Basic and acidic residues" evidence="2">
    <location>
        <begin position="100"/>
        <end position="110"/>
    </location>
</feature>
<protein>
    <recommendedName>
        <fullName evidence="3">CCHC-type domain-containing protein</fullName>
    </recommendedName>
</protein>
<evidence type="ECO:0000313" key="4">
    <source>
        <dbReference type="EMBL" id="RYR62044.1"/>
    </source>
</evidence>
<keyword evidence="5" id="KW-1185">Reference proteome</keyword>
<dbReference type="PROSITE" id="PS50158">
    <property type="entry name" value="ZF_CCHC"/>
    <property type="match status" value="1"/>
</dbReference>
<dbReference type="InterPro" id="IPR036875">
    <property type="entry name" value="Znf_CCHC_sf"/>
</dbReference>
<dbReference type="AlphaFoldDB" id="A0A445DFU7"/>
<evidence type="ECO:0000259" key="3">
    <source>
        <dbReference type="PROSITE" id="PS50158"/>
    </source>
</evidence>
<keyword evidence="1" id="KW-0862">Zinc</keyword>